<dbReference type="AlphaFoldDB" id="A0A0H2SI52"/>
<evidence type="ECO:0000256" key="1">
    <source>
        <dbReference type="SAM" id="MobiDB-lite"/>
    </source>
</evidence>
<evidence type="ECO:0000313" key="3">
    <source>
        <dbReference type="Proteomes" id="UP000053477"/>
    </source>
</evidence>
<reference evidence="2 3" key="1">
    <citation type="submission" date="2015-04" db="EMBL/GenBank/DDBJ databases">
        <title>Complete genome sequence of Schizopora paradoxa KUC8140, a cosmopolitan wood degrader in East Asia.</title>
        <authorList>
            <consortium name="DOE Joint Genome Institute"/>
            <person name="Min B."/>
            <person name="Park H."/>
            <person name="Jang Y."/>
            <person name="Kim J.-J."/>
            <person name="Kim K.H."/>
            <person name="Pangilinan J."/>
            <person name="Lipzen A."/>
            <person name="Riley R."/>
            <person name="Grigoriev I.V."/>
            <person name="Spatafora J.W."/>
            <person name="Choi I.-G."/>
        </authorList>
    </citation>
    <scope>NUCLEOTIDE SEQUENCE [LARGE SCALE GENOMIC DNA]</scope>
    <source>
        <strain evidence="2 3">KUC8140</strain>
    </source>
</reference>
<accession>A0A0H2SI52</accession>
<feature type="compositionally biased region" description="Basic and acidic residues" evidence="1">
    <location>
        <begin position="216"/>
        <end position="227"/>
    </location>
</feature>
<evidence type="ECO:0000313" key="2">
    <source>
        <dbReference type="EMBL" id="KLO16786.1"/>
    </source>
</evidence>
<feature type="compositionally biased region" description="Acidic residues" evidence="1">
    <location>
        <begin position="228"/>
        <end position="245"/>
    </location>
</feature>
<proteinExistence type="predicted"/>
<protein>
    <submittedName>
        <fullName evidence="2">Uncharacterized protein</fullName>
    </submittedName>
</protein>
<feature type="region of interest" description="Disordered" evidence="1">
    <location>
        <begin position="216"/>
        <end position="253"/>
    </location>
</feature>
<sequence>MPSATQAQKFTLLSDHAFTPAGDPMHEATLEKLQKLLEKASNRDPDAFGMYIYNDFFGYALLDLVDKTLSTIHTTVQKKKWVESWQGLVALSEFFERCGEWTQVDDGERVEVTDNCYGAMLVTTIKGLDAQGNLNEETFQDLETSLRCMAGWSDCMHGLTGSKYNKVIKGFGKKIFGKRTTEERAVRNEQIRNAYAAFYGTLSEQDIKKKGYLKPRSAESMKKNGKDADEDEDDEDEEDEEDNDGDWFAKGKVSDIETESKAYKVPPVWKEYKAQLAGAPREPLRGPREWDLNKWSAAAKKQFSFDNLSDDGEDDFF</sequence>
<dbReference type="Proteomes" id="UP000053477">
    <property type="component" value="Unassembled WGS sequence"/>
</dbReference>
<dbReference type="InParanoid" id="A0A0H2SI52"/>
<organism evidence="2 3">
    <name type="scientific">Schizopora paradoxa</name>
    <dbReference type="NCBI Taxonomy" id="27342"/>
    <lineage>
        <taxon>Eukaryota</taxon>
        <taxon>Fungi</taxon>
        <taxon>Dikarya</taxon>
        <taxon>Basidiomycota</taxon>
        <taxon>Agaricomycotina</taxon>
        <taxon>Agaricomycetes</taxon>
        <taxon>Hymenochaetales</taxon>
        <taxon>Schizoporaceae</taxon>
        <taxon>Schizopora</taxon>
    </lineage>
</organism>
<name>A0A0H2SI52_9AGAM</name>
<dbReference type="OrthoDB" id="10037289at2759"/>
<dbReference type="EMBL" id="KQ085912">
    <property type="protein sequence ID" value="KLO16786.1"/>
    <property type="molecule type" value="Genomic_DNA"/>
</dbReference>
<keyword evidence="3" id="KW-1185">Reference proteome</keyword>
<gene>
    <name evidence="2" type="ORF">SCHPADRAFT_901278</name>
</gene>